<evidence type="ECO:0000313" key="13">
    <source>
        <dbReference type="Proteomes" id="UP000662111"/>
    </source>
</evidence>
<evidence type="ECO:0000256" key="5">
    <source>
        <dbReference type="ARBA" id="ARBA00022927"/>
    </source>
</evidence>
<dbReference type="PANTHER" id="PTHR30081:SF8">
    <property type="entry name" value="PROTEIN TRANSLOCASE SUBUNIT SECF"/>
    <property type="match status" value="1"/>
</dbReference>
<feature type="transmembrane region" description="Helical" evidence="9">
    <location>
        <begin position="255"/>
        <end position="274"/>
    </location>
</feature>
<evidence type="ECO:0000256" key="4">
    <source>
        <dbReference type="ARBA" id="ARBA00022692"/>
    </source>
</evidence>
<evidence type="ECO:0000259" key="11">
    <source>
        <dbReference type="Pfam" id="PF02355"/>
    </source>
</evidence>
<keyword evidence="7 9" id="KW-0811">Translocation</keyword>
<protein>
    <recommendedName>
        <fullName evidence="9">Protein-export membrane protein SecF</fullName>
    </recommendedName>
</protein>
<name>A0ABQ2FBK6_9MICO</name>
<dbReference type="InterPro" id="IPR005665">
    <property type="entry name" value="SecF_bac"/>
</dbReference>
<comment type="subunit">
    <text evidence="9">Forms a complex with SecD. Part of the essential Sec protein translocation apparatus which comprises SecA, SecYEG and auxiliary proteins SecDF. Other proteins may also be involved.</text>
</comment>
<evidence type="ECO:0000313" key="12">
    <source>
        <dbReference type="EMBL" id="GGK76333.1"/>
    </source>
</evidence>
<dbReference type="InterPro" id="IPR022645">
    <property type="entry name" value="SecD/SecF_bac"/>
</dbReference>
<feature type="transmembrane region" description="Helical" evidence="9">
    <location>
        <begin position="280"/>
        <end position="304"/>
    </location>
</feature>
<keyword evidence="3 9" id="KW-1003">Cell membrane</keyword>
<dbReference type="InterPro" id="IPR048634">
    <property type="entry name" value="SecD_SecF_C"/>
</dbReference>
<proteinExistence type="inferred from homology"/>
<comment type="similarity">
    <text evidence="9">Belongs to the SecD/SecF family. SecF subfamily.</text>
</comment>
<evidence type="ECO:0000256" key="1">
    <source>
        <dbReference type="ARBA" id="ARBA00004651"/>
    </source>
</evidence>
<evidence type="ECO:0000256" key="6">
    <source>
        <dbReference type="ARBA" id="ARBA00022989"/>
    </source>
</evidence>
<evidence type="ECO:0000256" key="2">
    <source>
        <dbReference type="ARBA" id="ARBA00022448"/>
    </source>
</evidence>
<dbReference type="NCBIfam" id="TIGR00916">
    <property type="entry name" value="2A0604s01"/>
    <property type="match status" value="1"/>
</dbReference>
<keyword evidence="8 9" id="KW-0472">Membrane</keyword>
<keyword evidence="6 9" id="KW-1133">Transmembrane helix</keyword>
<comment type="function">
    <text evidence="9">Part of the Sec protein translocase complex. Interacts with the SecYEG preprotein conducting channel. SecDF uses the proton motive force (PMF) to complete protein translocation after the ATP-dependent function of SecA.</text>
</comment>
<organism evidence="12 13">
    <name type="scientific">Ornithinimicrobium pekingense</name>
    <dbReference type="NCBI Taxonomy" id="384677"/>
    <lineage>
        <taxon>Bacteria</taxon>
        <taxon>Bacillati</taxon>
        <taxon>Actinomycetota</taxon>
        <taxon>Actinomycetes</taxon>
        <taxon>Micrococcales</taxon>
        <taxon>Ornithinimicrobiaceae</taxon>
        <taxon>Ornithinimicrobium</taxon>
    </lineage>
</organism>
<evidence type="ECO:0000256" key="9">
    <source>
        <dbReference type="HAMAP-Rule" id="MF_01464"/>
    </source>
</evidence>
<evidence type="ECO:0000256" key="10">
    <source>
        <dbReference type="SAM" id="MobiDB-lite"/>
    </source>
</evidence>
<feature type="transmembrane region" description="Helical" evidence="9">
    <location>
        <begin position="196"/>
        <end position="217"/>
    </location>
</feature>
<dbReference type="HAMAP" id="MF_01464_B">
    <property type="entry name" value="SecF_B"/>
    <property type="match status" value="1"/>
</dbReference>
<dbReference type="RefSeq" id="WP_022921640.1">
    <property type="nucleotide sequence ID" value="NZ_BMLB01000005.1"/>
</dbReference>
<comment type="subcellular location">
    <subcellularLocation>
        <location evidence="1 9">Cell membrane</location>
        <topology evidence="1 9">Multi-pass membrane protein</topology>
    </subcellularLocation>
</comment>
<dbReference type="InterPro" id="IPR022813">
    <property type="entry name" value="SecD/SecF_arch_bac"/>
</dbReference>
<reference evidence="13" key="1">
    <citation type="journal article" date="2019" name="Int. J. Syst. Evol. Microbiol.">
        <title>The Global Catalogue of Microorganisms (GCM) 10K type strain sequencing project: providing services to taxonomists for standard genome sequencing and annotation.</title>
        <authorList>
            <consortium name="The Broad Institute Genomics Platform"/>
            <consortium name="The Broad Institute Genome Sequencing Center for Infectious Disease"/>
            <person name="Wu L."/>
            <person name="Ma J."/>
        </authorList>
    </citation>
    <scope>NUCLEOTIDE SEQUENCE [LARGE SCALE GENOMIC DNA]</scope>
    <source>
        <strain evidence="13">CGMCC 1.5362</strain>
    </source>
</reference>
<dbReference type="InterPro" id="IPR055344">
    <property type="entry name" value="SecD_SecF_C_bact"/>
</dbReference>
<keyword evidence="2 9" id="KW-0813">Transport</keyword>
<keyword evidence="4 9" id="KW-0812">Transmembrane</keyword>
<dbReference type="Gene3D" id="1.20.1640.10">
    <property type="entry name" value="Multidrug efflux transporter AcrB transmembrane domain"/>
    <property type="match status" value="1"/>
</dbReference>
<feature type="transmembrane region" description="Helical" evidence="9">
    <location>
        <begin position="144"/>
        <end position="163"/>
    </location>
</feature>
<dbReference type="InterPro" id="IPR022646">
    <property type="entry name" value="SecD/SecF_CS"/>
</dbReference>
<keyword evidence="13" id="KW-1185">Reference proteome</keyword>
<comment type="caution">
    <text evidence="12">The sequence shown here is derived from an EMBL/GenBank/DDBJ whole genome shotgun (WGS) entry which is preliminary data.</text>
</comment>
<feature type="domain" description="Protein export membrane protein SecD/SecF C-terminal" evidence="11">
    <location>
        <begin position="119"/>
        <end position="307"/>
    </location>
</feature>
<feature type="region of interest" description="Disordered" evidence="10">
    <location>
        <begin position="317"/>
        <end position="402"/>
    </location>
</feature>
<dbReference type="PANTHER" id="PTHR30081">
    <property type="entry name" value="PROTEIN-EXPORT MEMBRANE PROTEIN SEC"/>
    <property type="match status" value="1"/>
</dbReference>
<gene>
    <name evidence="9 12" type="primary">secF</name>
    <name evidence="12" type="ORF">GCM10011509_26200</name>
</gene>
<keyword evidence="5 9" id="KW-0653">Protein transport</keyword>
<evidence type="ECO:0000256" key="7">
    <source>
        <dbReference type="ARBA" id="ARBA00023010"/>
    </source>
</evidence>
<accession>A0ABQ2FBK6</accession>
<evidence type="ECO:0000256" key="8">
    <source>
        <dbReference type="ARBA" id="ARBA00023136"/>
    </source>
</evidence>
<feature type="compositionally biased region" description="Basic and acidic residues" evidence="10">
    <location>
        <begin position="317"/>
        <end position="328"/>
    </location>
</feature>
<feature type="transmembrane region" description="Helical" evidence="9">
    <location>
        <begin position="27"/>
        <end position="51"/>
    </location>
</feature>
<feature type="transmembrane region" description="Helical" evidence="9">
    <location>
        <begin position="170"/>
        <end position="190"/>
    </location>
</feature>
<evidence type="ECO:0000256" key="3">
    <source>
        <dbReference type="ARBA" id="ARBA00022475"/>
    </source>
</evidence>
<dbReference type="Pfam" id="PF02355">
    <property type="entry name" value="SecD_SecF_C"/>
    <property type="match status" value="1"/>
</dbReference>
<dbReference type="SUPFAM" id="SSF82866">
    <property type="entry name" value="Multidrug efflux transporter AcrB transmembrane domain"/>
    <property type="match status" value="1"/>
</dbReference>
<sequence>MSRFSQLGNDLYSGKKSYDIVGRRNRFYLISLVLTVVSLVGLLGLGLNFGIEFRGGTELRVSAVQDMDGYESRAGDVVDAAAPGETTTVTRIGDDTVRVQTGEMEDLEAEELRADLAEEFGVPVESVTSSLVGPSWGETVTQRALIALGVFLALVTVVLSLYFRTWKMAVAALVALVHDVLFTLGIYALIGIEVSPASVIGFLTILGYSIYDTIVVFDKVRENTDHAFDTRRMTYAEAANLAVNQTIVRSINTSIVALLPVAVILLVGITLIGPGTLVDLSWALFIGIAVGTYSSIFIATPLLVHLRQGEAEIKKHDSSVTRRAERAARRSGGAAGAETHTEADTVLGPPSVADEAEPAQVPAGTGPRPSETEGAQARAQGRQLHPYAQRGPRNQPRRKRRG</sequence>
<dbReference type="Pfam" id="PF07549">
    <property type="entry name" value="Sec_GG"/>
    <property type="match status" value="1"/>
</dbReference>
<dbReference type="NCBIfam" id="TIGR00966">
    <property type="entry name" value="transloc_SecF"/>
    <property type="match status" value="1"/>
</dbReference>
<dbReference type="PRINTS" id="PR01755">
    <property type="entry name" value="SECFTRNLCASE"/>
</dbReference>
<dbReference type="Proteomes" id="UP000662111">
    <property type="component" value="Unassembled WGS sequence"/>
</dbReference>
<dbReference type="EMBL" id="BMLB01000005">
    <property type="protein sequence ID" value="GGK76333.1"/>
    <property type="molecule type" value="Genomic_DNA"/>
</dbReference>